<accession>A0ABY4HLC1</accession>
<feature type="transmembrane region" description="Helical" evidence="1">
    <location>
        <begin position="7"/>
        <end position="30"/>
    </location>
</feature>
<keyword evidence="1" id="KW-0472">Membrane</keyword>
<dbReference type="EMBL" id="CP090145">
    <property type="protein sequence ID" value="UOX33456.1"/>
    <property type="molecule type" value="Genomic_DNA"/>
</dbReference>
<keyword evidence="1" id="KW-0812">Transmembrane</keyword>
<evidence type="ECO:0000313" key="3">
    <source>
        <dbReference type="Proteomes" id="UP000830454"/>
    </source>
</evidence>
<reference evidence="2" key="1">
    <citation type="submission" date="2021-12" db="EMBL/GenBank/DDBJ databases">
        <authorList>
            <person name="Cha I.-T."/>
            <person name="Lee K.-E."/>
            <person name="Park S.-J."/>
        </authorList>
    </citation>
    <scope>NUCLEOTIDE SEQUENCE</scope>
    <source>
        <strain evidence="2">YSM-43</strain>
    </source>
</reference>
<feature type="transmembrane region" description="Helical" evidence="1">
    <location>
        <begin position="42"/>
        <end position="63"/>
    </location>
</feature>
<keyword evidence="1" id="KW-1133">Transmembrane helix</keyword>
<evidence type="ECO:0000256" key="1">
    <source>
        <dbReference type="SAM" id="Phobius"/>
    </source>
</evidence>
<keyword evidence="3" id="KW-1185">Reference proteome</keyword>
<organism evidence="2 3">
    <name type="scientific">Flavobacterium sediminilitoris</name>
    <dbReference type="NCBI Taxonomy" id="2024526"/>
    <lineage>
        <taxon>Bacteria</taxon>
        <taxon>Pseudomonadati</taxon>
        <taxon>Bacteroidota</taxon>
        <taxon>Flavobacteriia</taxon>
        <taxon>Flavobacteriales</taxon>
        <taxon>Flavobacteriaceae</taxon>
        <taxon>Flavobacterium</taxon>
    </lineage>
</organism>
<name>A0ABY4HLC1_9FLAO</name>
<protein>
    <submittedName>
        <fullName evidence="2">Uncharacterized protein</fullName>
    </submittedName>
</protein>
<dbReference type="Proteomes" id="UP000830454">
    <property type="component" value="Chromosome"/>
</dbReference>
<dbReference type="RefSeq" id="WP_246916071.1">
    <property type="nucleotide sequence ID" value="NZ_CP090145.1"/>
</dbReference>
<evidence type="ECO:0000313" key="2">
    <source>
        <dbReference type="EMBL" id="UOX33456.1"/>
    </source>
</evidence>
<reference evidence="2" key="2">
    <citation type="submission" date="2022-04" db="EMBL/GenBank/DDBJ databases">
        <title>Complete Genome Sequence of Flavobacterium sediminilitoris YSM-43, Isolated from a Tidal Sediment.</title>
        <authorList>
            <person name="Lee P.A."/>
        </authorList>
    </citation>
    <scope>NUCLEOTIDE SEQUENCE</scope>
    <source>
        <strain evidence="2">YSM-43</strain>
    </source>
</reference>
<proteinExistence type="predicted"/>
<sequence length="85" mass="10148">MKIFLGYLIRVISVFLFLMLILSVINSLFYERHEENGLAYFIGYYLGVFLVFLFFFWLVYKFYKFGSTLISRSKNKSKITEIGTE</sequence>
<gene>
    <name evidence="2" type="ORF">LXD69_15655</name>
</gene>